<dbReference type="GO" id="GO:0007004">
    <property type="term" value="P:telomere maintenance via telomerase"/>
    <property type="evidence" value="ECO:0000318"/>
    <property type="project" value="GO_Central"/>
</dbReference>
<keyword evidence="5" id="KW-0863">Zinc-finger</keyword>
<dbReference type="PANTHER" id="PTHR47165:SF4">
    <property type="entry name" value="OS03G0429900 PROTEIN"/>
    <property type="match status" value="1"/>
</dbReference>
<dbReference type="Gene3D" id="2.40.50.140">
    <property type="entry name" value="Nucleic acid-binding proteins"/>
    <property type="match status" value="4"/>
</dbReference>
<dbReference type="CDD" id="cd04476">
    <property type="entry name" value="RPA1_DBD_C"/>
    <property type="match status" value="1"/>
</dbReference>
<dbReference type="VEuPathDB" id="TrichDB:TVAGG3_0233320"/>
<dbReference type="Proteomes" id="UP000001542">
    <property type="component" value="Unassembled WGS sequence"/>
</dbReference>
<evidence type="ECO:0000313" key="13">
    <source>
        <dbReference type="EMBL" id="EAX87641.1"/>
    </source>
</evidence>
<dbReference type="OrthoDB" id="1751331at2759"/>
<dbReference type="RefSeq" id="XP_001300571.1">
    <property type="nucleotide sequence ID" value="XM_001300570.1"/>
</dbReference>
<feature type="domain" description="Replication factor A C-terminal" evidence="11">
    <location>
        <begin position="426"/>
        <end position="581"/>
    </location>
</feature>
<keyword evidence="4" id="KW-0479">Metal-binding</keyword>
<feature type="region of interest" description="Disordered" evidence="9">
    <location>
        <begin position="109"/>
        <end position="145"/>
    </location>
</feature>
<evidence type="ECO:0000256" key="4">
    <source>
        <dbReference type="ARBA" id="ARBA00022723"/>
    </source>
</evidence>
<evidence type="ECO:0000256" key="2">
    <source>
        <dbReference type="ARBA" id="ARBA00005690"/>
    </source>
</evidence>
<dbReference type="CDD" id="cd04474">
    <property type="entry name" value="RPA1_DBD_A"/>
    <property type="match status" value="1"/>
</dbReference>
<dbReference type="GO" id="GO:0005662">
    <property type="term" value="C:DNA replication factor A complex"/>
    <property type="evidence" value="ECO:0000318"/>
    <property type="project" value="GO_Central"/>
</dbReference>
<keyword evidence="14" id="KW-1185">Reference proteome</keyword>
<keyword evidence="8" id="KW-0539">Nucleus</keyword>
<dbReference type="CDD" id="cd04475">
    <property type="entry name" value="RPA1_DBD_B"/>
    <property type="match status" value="1"/>
</dbReference>
<dbReference type="EMBL" id="DS114419">
    <property type="protein sequence ID" value="EAX87641.1"/>
    <property type="molecule type" value="Genomic_DNA"/>
</dbReference>
<keyword evidence="6" id="KW-0862">Zinc</keyword>
<keyword evidence="3" id="KW-0235">DNA replication</keyword>
<dbReference type="FunFam" id="2.40.50.140:FF:000090">
    <property type="entry name" value="Replication protein A subunit"/>
    <property type="match status" value="1"/>
</dbReference>
<evidence type="ECO:0000259" key="12">
    <source>
        <dbReference type="Pfam" id="PF16900"/>
    </source>
</evidence>
<proteinExistence type="inferred from homology"/>
<evidence type="ECO:0000256" key="8">
    <source>
        <dbReference type="ARBA" id="ARBA00023242"/>
    </source>
</evidence>
<evidence type="ECO:0008006" key="15">
    <source>
        <dbReference type="Google" id="ProtNLM"/>
    </source>
</evidence>
<evidence type="ECO:0000313" key="14">
    <source>
        <dbReference type="Proteomes" id="UP000001542"/>
    </source>
</evidence>
<dbReference type="SUPFAM" id="SSF50249">
    <property type="entry name" value="Nucleic acid-binding proteins"/>
    <property type="match status" value="4"/>
</dbReference>
<dbReference type="InterPro" id="IPR013955">
    <property type="entry name" value="Rep_factor-A_C"/>
</dbReference>
<dbReference type="OMA" id="WINCHIS"/>
<feature type="domain" description="Replication protein A OB" evidence="12">
    <location>
        <begin position="271"/>
        <end position="356"/>
    </location>
</feature>
<dbReference type="GO" id="GO:0006289">
    <property type="term" value="P:nucleotide-excision repair"/>
    <property type="evidence" value="ECO:0000318"/>
    <property type="project" value="GO_Central"/>
</dbReference>
<dbReference type="Pfam" id="PF08646">
    <property type="entry name" value="Rep_fac-A_C"/>
    <property type="match status" value="1"/>
</dbReference>
<keyword evidence="7" id="KW-0238">DNA-binding</keyword>
<gene>
    <name evidence="13" type="ORF">TVAG_226230</name>
</gene>
<dbReference type="FunFam" id="2.40.50.140:FF:000041">
    <property type="entry name" value="Replication protein A subunit"/>
    <property type="match status" value="1"/>
</dbReference>
<dbReference type="Pfam" id="PF02721">
    <property type="entry name" value="DUF223"/>
    <property type="match status" value="1"/>
</dbReference>
<protein>
    <recommendedName>
        <fullName evidence="15">Replication protein A subunit</fullName>
    </recommendedName>
</protein>
<feature type="domain" description="Replication protein A 70 kDa DNA-binding subunit B/D first OB fold" evidence="10">
    <location>
        <begin position="151"/>
        <end position="250"/>
    </location>
</feature>
<accession>A2G5D0</accession>
<dbReference type="GO" id="GO:0006260">
    <property type="term" value="P:DNA replication"/>
    <property type="evidence" value="ECO:0000318"/>
    <property type="project" value="GO_Central"/>
</dbReference>
<dbReference type="SMR" id="A2G5D0"/>
<dbReference type="VEuPathDB" id="TrichDB:TVAG_226230"/>
<dbReference type="eggNOG" id="KOG0851">
    <property type="taxonomic scope" value="Eukaryota"/>
</dbReference>
<dbReference type="GO" id="GO:0008270">
    <property type="term" value="F:zinc ion binding"/>
    <property type="evidence" value="ECO:0007669"/>
    <property type="project" value="UniProtKB-KW"/>
</dbReference>
<dbReference type="InterPro" id="IPR003871">
    <property type="entry name" value="RFA1B/D_OB_1st"/>
</dbReference>
<dbReference type="PANTHER" id="PTHR47165">
    <property type="entry name" value="OS03G0429900 PROTEIN"/>
    <property type="match status" value="1"/>
</dbReference>
<evidence type="ECO:0000256" key="5">
    <source>
        <dbReference type="ARBA" id="ARBA00022771"/>
    </source>
</evidence>
<name>A2G5D0_TRIV3</name>
<evidence type="ECO:0000259" key="10">
    <source>
        <dbReference type="Pfam" id="PF02721"/>
    </source>
</evidence>
<dbReference type="InterPro" id="IPR012340">
    <property type="entry name" value="NA-bd_OB-fold"/>
</dbReference>
<dbReference type="InParanoid" id="A2G5D0"/>
<sequence>MSVNQLSKGAVNEACTSGQINEGVVLQIVQVGDKKPNSQRRIALSDGSFVVTGVVYGHAEDLFNNDEVKVNSIIALTNCTFTSANGKHSVNVNDFDVIQLDVPTQLGSPVKWTPNAKAEKETNTPAPSAKAAPPPPRAAPHPTRSVAQAHFASISSLSAYISNFTILARVVKKEFKNLESKGLKILTLILADKSGDIKATAWRDHAEKFNELVEENQVYAITGGKVSFAKKQYNPTKHDCEITFDGNTKFELVNNADTEEIGKTKFNFVKISEIDNLAKDATVDIVGVAIDIQPSQMKRLKTGREVNHRSIEIADDSDRKIELNLWDRNCDLVQEGSNPIIVLKDAKIGEFNGRKNLTVGTLIQVDPSDIQEANDLREWYSGNPSLSSIKALSSTGGVDNSNRRTPIVMIKTIMDENLGGNGHTDYFDVIASIYNITPQRSFFYLACPNEKCSFKGLKDRDGGLFCESCGNMITDPVPRYNYKIGITDFTGTVMFVQVFGGGENIDRIMGMNAAEFKKELESLDAEDKIAAMLDKVTNRLKGKEFMFRLKANENVYNEKSTIRFNVVNTFEVKYDTASKRLLEEIAKYSE</sequence>
<comment type="subcellular location">
    <subcellularLocation>
        <location evidence="1">Nucleus</location>
    </subcellularLocation>
</comment>
<evidence type="ECO:0000256" key="9">
    <source>
        <dbReference type="SAM" id="MobiDB-lite"/>
    </source>
</evidence>
<dbReference type="GO" id="GO:0043047">
    <property type="term" value="F:single-stranded telomeric DNA binding"/>
    <property type="evidence" value="ECO:0000318"/>
    <property type="project" value="GO_Central"/>
</dbReference>
<comment type="similarity">
    <text evidence="2">Belongs to the replication factor A protein 1 family.</text>
</comment>
<dbReference type="GO" id="GO:0003684">
    <property type="term" value="F:damaged DNA binding"/>
    <property type="evidence" value="ECO:0000318"/>
    <property type="project" value="GO_Central"/>
</dbReference>
<dbReference type="InterPro" id="IPR031657">
    <property type="entry name" value="REPA_OB_2"/>
</dbReference>
<dbReference type="GO" id="GO:0051321">
    <property type="term" value="P:meiotic cell cycle"/>
    <property type="evidence" value="ECO:0000318"/>
    <property type="project" value="GO_Central"/>
</dbReference>
<dbReference type="KEGG" id="tva:4745293"/>
<dbReference type="Pfam" id="PF16900">
    <property type="entry name" value="REPA_OB_2"/>
    <property type="match status" value="1"/>
</dbReference>
<dbReference type="AlphaFoldDB" id="A2G5D0"/>
<evidence type="ECO:0000259" key="11">
    <source>
        <dbReference type="Pfam" id="PF08646"/>
    </source>
</evidence>
<evidence type="ECO:0000256" key="1">
    <source>
        <dbReference type="ARBA" id="ARBA00004123"/>
    </source>
</evidence>
<evidence type="ECO:0000256" key="7">
    <source>
        <dbReference type="ARBA" id="ARBA00023125"/>
    </source>
</evidence>
<dbReference type="STRING" id="5722.A2G5D0"/>
<reference evidence="13" key="2">
    <citation type="journal article" date="2007" name="Science">
        <title>Draft genome sequence of the sexually transmitted pathogen Trichomonas vaginalis.</title>
        <authorList>
            <person name="Carlton J.M."/>
            <person name="Hirt R.P."/>
            <person name="Silva J.C."/>
            <person name="Delcher A.L."/>
            <person name="Schatz M."/>
            <person name="Zhao Q."/>
            <person name="Wortman J.R."/>
            <person name="Bidwell S.L."/>
            <person name="Alsmark U.C.M."/>
            <person name="Besteiro S."/>
            <person name="Sicheritz-Ponten T."/>
            <person name="Noel C.J."/>
            <person name="Dacks J.B."/>
            <person name="Foster P.G."/>
            <person name="Simillion C."/>
            <person name="Van de Peer Y."/>
            <person name="Miranda-Saavedra D."/>
            <person name="Barton G.J."/>
            <person name="Westrop G.D."/>
            <person name="Mueller S."/>
            <person name="Dessi D."/>
            <person name="Fiori P.L."/>
            <person name="Ren Q."/>
            <person name="Paulsen I."/>
            <person name="Zhang H."/>
            <person name="Bastida-Corcuera F.D."/>
            <person name="Simoes-Barbosa A."/>
            <person name="Brown M.T."/>
            <person name="Hayes R.D."/>
            <person name="Mukherjee M."/>
            <person name="Okumura C.Y."/>
            <person name="Schneider R."/>
            <person name="Smith A.J."/>
            <person name="Vanacova S."/>
            <person name="Villalvazo M."/>
            <person name="Haas B.J."/>
            <person name="Pertea M."/>
            <person name="Feldblyum T.V."/>
            <person name="Utterback T.R."/>
            <person name="Shu C.L."/>
            <person name="Osoegawa K."/>
            <person name="de Jong P.J."/>
            <person name="Hrdy I."/>
            <person name="Horvathova L."/>
            <person name="Zubacova Z."/>
            <person name="Dolezal P."/>
            <person name="Malik S.B."/>
            <person name="Logsdon J.M. Jr."/>
            <person name="Henze K."/>
            <person name="Gupta A."/>
            <person name="Wang C.C."/>
            <person name="Dunne R.L."/>
            <person name="Upcroft J.A."/>
            <person name="Upcroft P."/>
            <person name="White O."/>
            <person name="Salzberg S.L."/>
            <person name="Tang P."/>
            <person name="Chiu C.-H."/>
            <person name="Lee Y.-S."/>
            <person name="Embley T.M."/>
            <person name="Coombs G.H."/>
            <person name="Mottram J.C."/>
            <person name="Tachezy J."/>
            <person name="Fraser-Liggett C.M."/>
            <person name="Johnson P.J."/>
        </authorList>
    </citation>
    <scope>NUCLEOTIDE SEQUENCE [LARGE SCALE GENOMIC DNA]</scope>
    <source>
        <strain evidence="13">G3</strain>
    </source>
</reference>
<evidence type="ECO:0000256" key="3">
    <source>
        <dbReference type="ARBA" id="ARBA00022705"/>
    </source>
</evidence>
<dbReference type="GO" id="GO:0000724">
    <property type="term" value="P:double-strand break repair via homologous recombination"/>
    <property type="evidence" value="ECO:0000318"/>
    <property type="project" value="GO_Central"/>
</dbReference>
<dbReference type="InterPro" id="IPR047192">
    <property type="entry name" value="Euk_RPA1_DBD_C"/>
</dbReference>
<organism evidence="13 14">
    <name type="scientific">Trichomonas vaginalis (strain ATCC PRA-98 / G3)</name>
    <dbReference type="NCBI Taxonomy" id="412133"/>
    <lineage>
        <taxon>Eukaryota</taxon>
        <taxon>Metamonada</taxon>
        <taxon>Parabasalia</taxon>
        <taxon>Trichomonadida</taxon>
        <taxon>Trichomonadidae</taxon>
        <taxon>Trichomonas</taxon>
    </lineage>
</organism>
<evidence type="ECO:0000256" key="6">
    <source>
        <dbReference type="ARBA" id="ARBA00022833"/>
    </source>
</evidence>
<reference evidence="13" key="1">
    <citation type="submission" date="2006-10" db="EMBL/GenBank/DDBJ databases">
        <authorList>
            <person name="Amadeo P."/>
            <person name="Zhao Q."/>
            <person name="Wortman J."/>
            <person name="Fraser-Liggett C."/>
            <person name="Carlton J."/>
        </authorList>
    </citation>
    <scope>NUCLEOTIDE SEQUENCE</scope>
    <source>
        <strain evidence="13">G3</strain>
    </source>
</reference>
<dbReference type="FunFam" id="2.40.50.140:FF:000064">
    <property type="entry name" value="Replication protein A subunit"/>
    <property type="match status" value="1"/>
</dbReference>